<dbReference type="FunFam" id="2.20.28.120:FF:000005">
    <property type="entry name" value="39S ribosomal protein L33, mitochondrial"/>
    <property type="match status" value="1"/>
</dbReference>
<evidence type="ECO:0000256" key="2">
    <source>
        <dbReference type="ARBA" id="ARBA00007596"/>
    </source>
</evidence>
<dbReference type="GO" id="GO:0005840">
    <property type="term" value="C:ribosome"/>
    <property type="evidence" value="ECO:0007669"/>
    <property type="project" value="UniProtKB-KW"/>
</dbReference>
<keyword evidence="5" id="KW-0496">Mitochondrion</keyword>
<comment type="subcellular location">
    <subcellularLocation>
        <location evidence="1">Mitochondrion</location>
    </subcellularLocation>
</comment>
<comment type="similarity">
    <text evidence="2">Belongs to the bacterial ribosomal protein bL33 family.</text>
</comment>
<reference evidence="10" key="2">
    <citation type="submission" date="2022-10" db="EMBL/GenBank/DDBJ databases">
        <authorList>
            <consortium name="ENA_rothamsted_submissions"/>
            <consortium name="culmorum"/>
            <person name="King R."/>
        </authorList>
    </citation>
    <scope>NUCLEOTIDE SEQUENCE</scope>
</reference>
<dbReference type="Gene3D" id="2.20.28.120">
    <property type="entry name" value="Ribosomal protein L33"/>
    <property type="match status" value="1"/>
</dbReference>
<keyword evidence="4" id="KW-0689">Ribosomal protein</keyword>
<evidence type="ECO:0000256" key="5">
    <source>
        <dbReference type="ARBA" id="ARBA00023128"/>
    </source>
</evidence>
<dbReference type="PANTHER" id="PTHR47037:SF1">
    <property type="entry name" value="LARGE RIBOSOMAL SUBUNIT PROTEIN BL33M"/>
    <property type="match status" value="1"/>
</dbReference>
<gene>
    <name evidence="10" type="ORF">PHAECO_LOCUS3278</name>
</gene>
<keyword evidence="11" id="KW-1185">Reference proteome</keyword>
<dbReference type="AlphaFoldDB" id="A0A9P0DFH6"/>
<evidence type="ECO:0000313" key="11">
    <source>
        <dbReference type="Proteomes" id="UP001153737"/>
    </source>
</evidence>
<organism evidence="10 11">
    <name type="scientific">Phaedon cochleariae</name>
    <name type="common">Mustard beetle</name>
    <dbReference type="NCBI Taxonomy" id="80249"/>
    <lineage>
        <taxon>Eukaryota</taxon>
        <taxon>Metazoa</taxon>
        <taxon>Ecdysozoa</taxon>
        <taxon>Arthropoda</taxon>
        <taxon>Hexapoda</taxon>
        <taxon>Insecta</taxon>
        <taxon>Pterygota</taxon>
        <taxon>Neoptera</taxon>
        <taxon>Endopterygota</taxon>
        <taxon>Coleoptera</taxon>
        <taxon>Polyphaga</taxon>
        <taxon>Cucujiformia</taxon>
        <taxon>Chrysomeloidea</taxon>
        <taxon>Chrysomelidae</taxon>
        <taxon>Chrysomelinae</taxon>
        <taxon>Chrysomelini</taxon>
        <taxon>Phaedon</taxon>
    </lineage>
</organism>
<evidence type="ECO:0000256" key="4">
    <source>
        <dbReference type="ARBA" id="ARBA00022980"/>
    </source>
</evidence>
<reference evidence="10" key="1">
    <citation type="submission" date="2022-01" db="EMBL/GenBank/DDBJ databases">
        <authorList>
            <person name="King R."/>
        </authorList>
    </citation>
    <scope>NUCLEOTIDE SEQUENCE</scope>
</reference>
<evidence type="ECO:0000256" key="6">
    <source>
        <dbReference type="ARBA" id="ARBA00023274"/>
    </source>
</evidence>
<sequence length="106" mass="12738">MHPKKKKKRRTIYILHSKVRLWLGGLCEFHYFISSGTDRNRNMFLTNVLLKKAKSKEIMVQLQSVVSGHTFNKIRERLGDKLEVIRFDPWIQMQCLYKEKKKVRSM</sequence>
<comment type="subunit">
    <text evidence="9">Component of the mitochondrial ribosome large subunit (39S) which comprises a 16S rRNA and about 50 distinct proteins.</text>
</comment>
<dbReference type="GO" id="GO:0006412">
    <property type="term" value="P:translation"/>
    <property type="evidence" value="ECO:0007669"/>
    <property type="project" value="InterPro"/>
</dbReference>
<name>A0A9P0DFH6_PHACE</name>
<evidence type="ECO:0000256" key="3">
    <source>
        <dbReference type="ARBA" id="ARBA00022946"/>
    </source>
</evidence>
<evidence type="ECO:0000256" key="8">
    <source>
        <dbReference type="ARBA" id="ARBA00035436"/>
    </source>
</evidence>
<dbReference type="SUPFAM" id="SSF57829">
    <property type="entry name" value="Zn-binding ribosomal proteins"/>
    <property type="match status" value="1"/>
</dbReference>
<dbReference type="OrthoDB" id="275534at2759"/>
<dbReference type="GO" id="GO:0005739">
    <property type="term" value="C:mitochondrion"/>
    <property type="evidence" value="ECO:0007669"/>
    <property type="project" value="UniProtKB-SubCell"/>
</dbReference>
<accession>A0A9P0DFH6</accession>
<dbReference type="InterPro" id="IPR038584">
    <property type="entry name" value="Ribosomal_bL33_sf"/>
</dbReference>
<dbReference type="InterPro" id="IPR052008">
    <property type="entry name" value="Mitoribosomal_protein_bL33"/>
</dbReference>
<dbReference type="InterPro" id="IPR011332">
    <property type="entry name" value="Ribosomal_zn-bd"/>
</dbReference>
<evidence type="ECO:0000313" key="10">
    <source>
        <dbReference type="EMBL" id="CAH1118843.1"/>
    </source>
</evidence>
<dbReference type="EMBL" id="OU896718">
    <property type="protein sequence ID" value="CAH1118843.1"/>
    <property type="molecule type" value="Genomic_DNA"/>
</dbReference>
<protein>
    <recommendedName>
        <fullName evidence="7">Large ribosomal subunit protein bL33m</fullName>
    </recommendedName>
    <alternativeName>
        <fullName evidence="8">39S ribosomal protein L33, mitochondrial</fullName>
    </alternativeName>
</protein>
<dbReference type="Proteomes" id="UP001153737">
    <property type="component" value="Chromosome 12"/>
</dbReference>
<keyword evidence="6" id="KW-0687">Ribonucleoprotein</keyword>
<dbReference type="PANTHER" id="PTHR47037">
    <property type="entry name" value="39S RIBOSOMAL PROTEIN L33, MITOCHONDRIAL"/>
    <property type="match status" value="1"/>
</dbReference>
<evidence type="ECO:0000256" key="9">
    <source>
        <dbReference type="ARBA" id="ARBA00038782"/>
    </source>
</evidence>
<proteinExistence type="inferred from homology"/>
<evidence type="ECO:0000256" key="7">
    <source>
        <dbReference type="ARBA" id="ARBA00035275"/>
    </source>
</evidence>
<keyword evidence="3" id="KW-0809">Transit peptide</keyword>
<evidence type="ECO:0000256" key="1">
    <source>
        <dbReference type="ARBA" id="ARBA00004173"/>
    </source>
</evidence>
<dbReference type="GO" id="GO:1990904">
    <property type="term" value="C:ribonucleoprotein complex"/>
    <property type="evidence" value="ECO:0007669"/>
    <property type="project" value="UniProtKB-KW"/>
</dbReference>